<dbReference type="InterPro" id="IPR029310">
    <property type="entry name" value="FANCI_HD1"/>
</dbReference>
<sequence>MKVNSLVVSQVEGTFLLPVNFSVNLDPSLGHEVLGLVKSDLRVFNHFMVVVLLSLARVRRFSESSMGILKMVLESVALLGLPHLRSLGEDDQVGLCKQLDAECHNPSEECKKLPESVEEDKPKELKISDGLRGIEGLCVQMLKALSEVHDMTQDVSSTSPGEEKHNCCAMILSSIIEVMLNIITTELEKATYTEKVEVEKELIGFFDLYLFGEGYSKIGLCGDYSTNASASNNHCQASLRKTNASKGVWAINNCKSNTIANSKAAKCVVELASCLSPPLDDMIVVKDLASELLKVLVSENWKLRTASSVQRSTSLDQNEMVPPGLELEEALYSRAESVVKFYIFPLICFKLCNIAYTQAEQLLRLAASAKFYKHLAQMAKLRIAPKGFKQIIPSQKFHKLAEITCMQFTAPLLLMVSTPNECRINKRMQGTKQGNQSVEAQETLKYLTRKGSSRKKKLQTVNLTIMTLRQLKITSVRIKNQKTMKIMMMRLYQLIGGGGDSDSDDNGGDLLPKSKRAKVNEAKLG</sequence>
<dbReference type="InterPro" id="IPR026171">
    <property type="entry name" value="FANCI"/>
</dbReference>
<reference evidence="5 6" key="1">
    <citation type="submission" date="2023-12" db="EMBL/GenBank/DDBJ databases">
        <title>A high-quality genome assembly for Dillenia turbinata (Dilleniales).</title>
        <authorList>
            <person name="Chanderbali A."/>
        </authorList>
    </citation>
    <scope>NUCLEOTIDE SEQUENCE [LARGE SCALE GENOMIC DNA]</scope>
    <source>
        <strain evidence="5">LSX21</strain>
        <tissue evidence="5">Leaf</tissue>
    </source>
</reference>
<dbReference type="PANTHER" id="PTHR21818:SF0">
    <property type="entry name" value="FANCONI ANEMIA GROUP I PROTEIN"/>
    <property type="match status" value="1"/>
</dbReference>
<accession>A0AAN8YSK3</accession>
<evidence type="ECO:0000259" key="4">
    <source>
        <dbReference type="Pfam" id="PF14680"/>
    </source>
</evidence>
<proteinExistence type="predicted"/>
<evidence type="ECO:0000313" key="5">
    <source>
        <dbReference type="EMBL" id="KAK6913754.1"/>
    </source>
</evidence>
<dbReference type="Pfam" id="PF14680">
    <property type="entry name" value="FANCI_HD2"/>
    <property type="match status" value="1"/>
</dbReference>
<dbReference type="Pfam" id="PF14678">
    <property type="entry name" value="FANCI_S4"/>
    <property type="match status" value="1"/>
</dbReference>
<evidence type="ECO:0000313" key="6">
    <source>
        <dbReference type="Proteomes" id="UP001370490"/>
    </source>
</evidence>
<evidence type="ECO:0000259" key="3">
    <source>
        <dbReference type="Pfam" id="PF14679"/>
    </source>
</evidence>
<gene>
    <name evidence="5" type="ORF">RJ641_021075</name>
</gene>
<comment type="caution">
    <text evidence="5">The sequence shown here is derived from an EMBL/GenBank/DDBJ whole genome shotgun (WGS) entry which is preliminary data.</text>
</comment>
<name>A0AAN8YSK3_9MAGN</name>
<feature type="domain" description="FANCI solenoid 4" evidence="2">
    <location>
        <begin position="305"/>
        <end position="428"/>
    </location>
</feature>
<evidence type="ECO:0000256" key="1">
    <source>
        <dbReference type="SAM" id="MobiDB-lite"/>
    </source>
</evidence>
<feature type="domain" description="FANCI helical" evidence="4">
    <location>
        <begin position="124"/>
        <end position="209"/>
    </location>
</feature>
<feature type="domain" description="FANCI helical" evidence="3">
    <location>
        <begin position="28"/>
        <end position="73"/>
    </location>
</feature>
<organism evidence="5 6">
    <name type="scientific">Dillenia turbinata</name>
    <dbReference type="NCBI Taxonomy" id="194707"/>
    <lineage>
        <taxon>Eukaryota</taxon>
        <taxon>Viridiplantae</taxon>
        <taxon>Streptophyta</taxon>
        <taxon>Embryophyta</taxon>
        <taxon>Tracheophyta</taxon>
        <taxon>Spermatophyta</taxon>
        <taxon>Magnoliopsida</taxon>
        <taxon>eudicotyledons</taxon>
        <taxon>Gunneridae</taxon>
        <taxon>Pentapetalae</taxon>
        <taxon>Dilleniales</taxon>
        <taxon>Dilleniaceae</taxon>
        <taxon>Dillenia</taxon>
    </lineage>
</organism>
<dbReference type="AlphaFoldDB" id="A0AAN8YSK3"/>
<dbReference type="Pfam" id="PF14679">
    <property type="entry name" value="FANCI_HD1"/>
    <property type="match status" value="1"/>
</dbReference>
<dbReference type="PANTHER" id="PTHR21818">
    <property type="entry name" value="BC025462 PROTEIN"/>
    <property type="match status" value="1"/>
</dbReference>
<dbReference type="GO" id="GO:0070182">
    <property type="term" value="F:DNA polymerase binding"/>
    <property type="evidence" value="ECO:0007669"/>
    <property type="project" value="TreeGrafter"/>
</dbReference>
<protein>
    <submittedName>
        <fullName evidence="5">FANCI solenoid 4 domain</fullName>
    </submittedName>
</protein>
<feature type="region of interest" description="Disordered" evidence="1">
    <location>
        <begin position="500"/>
        <end position="525"/>
    </location>
</feature>
<dbReference type="Proteomes" id="UP001370490">
    <property type="component" value="Unassembled WGS sequence"/>
</dbReference>
<keyword evidence="6" id="KW-1185">Reference proteome</keyword>
<dbReference type="EMBL" id="JBAMMX010000026">
    <property type="protein sequence ID" value="KAK6913754.1"/>
    <property type="molecule type" value="Genomic_DNA"/>
</dbReference>
<dbReference type="InterPro" id="IPR029314">
    <property type="entry name" value="FANCI_S4"/>
</dbReference>
<dbReference type="InterPro" id="IPR029312">
    <property type="entry name" value="FANCI_HD2"/>
</dbReference>
<dbReference type="GO" id="GO:0006281">
    <property type="term" value="P:DNA repair"/>
    <property type="evidence" value="ECO:0007669"/>
    <property type="project" value="InterPro"/>
</dbReference>
<evidence type="ECO:0000259" key="2">
    <source>
        <dbReference type="Pfam" id="PF14678"/>
    </source>
</evidence>